<gene>
    <name evidence="1" type="ORF">DPEC_G00357650</name>
</gene>
<dbReference type="Proteomes" id="UP001157502">
    <property type="component" value="Chromosome 37"/>
</dbReference>
<proteinExistence type="predicted"/>
<sequence>MTNSDQLNRSKLFNSVAFIFCGAVRYDRNKTPVETQPAGSIGAHSTVKLVWALPLPGSETGLRTETSERIYSRTGTSRVGRVSPEVWRQAGIGSPACFGVRTRCFELVGVA</sequence>
<evidence type="ECO:0000313" key="2">
    <source>
        <dbReference type="Proteomes" id="UP001157502"/>
    </source>
</evidence>
<comment type="caution">
    <text evidence="1">The sequence shown here is derived from an EMBL/GenBank/DDBJ whole genome shotgun (WGS) entry which is preliminary data.</text>
</comment>
<protein>
    <submittedName>
        <fullName evidence="1">Uncharacterized protein</fullName>
    </submittedName>
</protein>
<evidence type="ECO:0000313" key="1">
    <source>
        <dbReference type="EMBL" id="KAJ7984717.1"/>
    </source>
</evidence>
<reference evidence="1" key="1">
    <citation type="submission" date="2021-05" db="EMBL/GenBank/DDBJ databases">
        <authorList>
            <person name="Pan Q."/>
            <person name="Jouanno E."/>
            <person name="Zahm M."/>
            <person name="Klopp C."/>
            <person name="Cabau C."/>
            <person name="Louis A."/>
            <person name="Berthelot C."/>
            <person name="Parey E."/>
            <person name="Roest Crollius H."/>
            <person name="Montfort J."/>
            <person name="Robinson-Rechavi M."/>
            <person name="Bouchez O."/>
            <person name="Lampietro C."/>
            <person name="Lopez Roques C."/>
            <person name="Donnadieu C."/>
            <person name="Postlethwait J."/>
            <person name="Bobe J."/>
            <person name="Dillon D."/>
            <person name="Chandos A."/>
            <person name="von Hippel F."/>
            <person name="Guiguen Y."/>
        </authorList>
    </citation>
    <scope>NUCLEOTIDE SEQUENCE</scope>
    <source>
        <strain evidence="1">YG-Jan2019</strain>
    </source>
</reference>
<dbReference type="EMBL" id="CM055764">
    <property type="protein sequence ID" value="KAJ7984717.1"/>
    <property type="molecule type" value="Genomic_DNA"/>
</dbReference>
<keyword evidence="2" id="KW-1185">Reference proteome</keyword>
<accession>A0ACC2F024</accession>
<name>A0ACC2F024_DALPE</name>
<organism evidence="1 2">
    <name type="scientific">Dallia pectoralis</name>
    <name type="common">Alaska blackfish</name>
    <dbReference type="NCBI Taxonomy" id="75939"/>
    <lineage>
        <taxon>Eukaryota</taxon>
        <taxon>Metazoa</taxon>
        <taxon>Chordata</taxon>
        <taxon>Craniata</taxon>
        <taxon>Vertebrata</taxon>
        <taxon>Euteleostomi</taxon>
        <taxon>Actinopterygii</taxon>
        <taxon>Neopterygii</taxon>
        <taxon>Teleostei</taxon>
        <taxon>Protacanthopterygii</taxon>
        <taxon>Esociformes</taxon>
        <taxon>Umbridae</taxon>
        <taxon>Dallia</taxon>
    </lineage>
</organism>